<dbReference type="EMBL" id="JANRHA010000015">
    <property type="protein sequence ID" value="MDG3016676.1"/>
    <property type="molecule type" value="Genomic_DNA"/>
</dbReference>
<keyword evidence="7" id="KW-1185">Reference proteome</keyword>
<gene>
    <name evidence="6" type="ORF">NVS88_19165</name>
</gene>
<evidence type="ECO:0000256" key="4">
    <source>
        <dbReference type="ARBA" id="ARBA00023186"/>
    </source>
</evidence>
<keyword evidence="3" id="KW-0963">Cytoplasm</keyword>
<comment type="caution">
    <text evidence="6">The sequence shown here is derived from an EMBL/GenBank/DDBJ whole genome shotgun (WGS) entry which is preliminary data.</text>
</comment>
<evidence type="ECO:0000256" key="3">
    <source>
        <dbReference type="ARBA" id="ARBA00022490"/>
    </source>
</evidence>
<evidence type="ECO:0000256" key="5">
    <source>
        <dbReference type="SAM" id="MobiDB-lite"/>
    </source>
</evidence>
<dbReference type="RefSeq" id="WP_277833410.1">
    <property type="nucleotide sequence ID" value="NZ_JAAIVF010000004.1"/>
</dbReference>
<reference evidence="6" key="1">
    <citation type="submission" date="2022-08" db="EMBL/GenBank/DDBJ databases">
        <title>Genome analysis of Corynebacteriales strain.</title>
        <authorList>
            <person name="Lee S.D."/>
        </authorList>
    </citation>
    <scope>NUCLEOTIDE SEQUENCE</scope>
    <source>
        <strain evidence="6">D3-21</strain>
    </source>
</reference>
<comment type="subcellular location">
    <subcellularLocation>
        <location evidence="1">Cytoplasm</location>
    </subcellularLocation>
</comment>
<protein>
    <submittedName>
        <fullName evidence="6">ESX secretion-associated protein EspG</fullName>
    </submittedName>
</protein>
<dbReference type="InterPro" id="IPR025734">
    <property type="entry name" value="EspG"/>
</dbReference>
<evidence type="ECO:0000256" key="1">
    <source>
        <dbReference type="ARBA" id="ARBA00004496"/>
    </source>
</evidence>
<evidence type="ECO:0000313" key="6">
    <source>
        <dbReference type="EMBL" id="MDG3016676.1"/>
    </source>
</evidence>
<keyword evidence="4" id="KW-0143">Chaperone</keyword>
<dbReference type="AlphaFoldDB" id="A0A9X4M3W1"/>
<dbReference type="Pfam" id="PF14011">
    <property type="entry name" value="ESX-1_EspG"/>
    <property type="match status" value="1"/>
</dbReference>
<evidence type="ECO:0000313" key="7">
    <source>
        <dbReference type="Proteomes" id="UP001152755"/>
    </source>
</evidence>
<dbReference type="Proteomes" id="UP001152755">
    <property type="component" value="Unassembled WGS sequence"/>
</dbReference>
<accession>A0A9X4M3W1</accession>
<evidence type="ECO:0000256" key="2">
    <source>
        <dbReference type="ARBA" id="ARBA00006411"/>
    </source>
</evidence>
<name>A0A9X4M3W1_9ACTN</name>
<proteinExistence type="inferred from homology"/>
<sequence>MSGARWRLTGREFAALWERTGFDELPHPISYYGNAPTWDDYRSEMDAARRSLEARADRRLDQVAPMIADAQVRVEVLGMVRVPRPMVVRILGARRGGDGVVLAQLPGATDDVGADVLVWTCAAEEMARRVVQLLPSADPGRQRPLRVSPAELQEQPDEDERARSYLVSAGAEPTERARWRRFLSAPCDGMGDLIVSHGVGLGRRSEAVQYVDHSDDGRYLLRLGQMVTVGAASRPQIAESVEGMVARVLDGQVVRG</sequence>
<comment type="similarity">
    <text evidence="2">Belongs to the EspG family.</text>
</comment>
<organism evidence="6 7">
    <name type="scientific">Speluncibacter jeojiensis</name>
    <dbReference type="NCBI Taxonomy" id="2710754"/>
    <lineage>
        <taxon>Bacteria</taxon>
        <taxon>Bacillati</taxon>
        <taxon>Actinomycetota</taxon>
        <taxon>Actinomycetes</taxon>
        <taxon>Mycobacteriales</taxon>
        <taxon>Speluncibacteraceae</taxon>
        <taxon>Speluncibacter</taxon>
    </lineage>
</organism>
<feature type="region of interest" description="Disordered" evidence="5">
    <location>
        <begin position="138"/>
        <end position="162"/>
    </location>
</feature>